<comment type="subcellular location">
    <subcellularLocation>
        <location evidence="3">Cytoplasm</location>
    </subcellularLocation>
    <subcellularLocation>
        <location evidence="2">Nucleus</location>
        <location evidence="2">PML body</location>
    </subcellularLocation>
</comment>
<evidence type="ECO:0000256" key="8">
    <source>
        <dbReference type="ARBA" id="ARBA00022737"/>
    </source>
</evidence>
<dbReference type="SMART" id="SM00320">
    <property type="entry name" value="WD40"/>
    <property type="match status" value="1"/>
</dbReference>
<keyword evidence="9" id="KW-0227">DNA damage</keyword>
<evidence type="ECO:0000256" key="1">
    <source>
        <dbReference type="ARBA" id="ARBA00000900"/>
    </source>
</evidence>
<keyword evidence="11" id="KW-0234">DNA repair</keyword>
<evidence type="ECO:0000256" key="2">
    <source>
        <dbReference type="ARBA" id="ARBA00004322"/>
    </source>
</evidence>
<evidence type="ECO:0000256" key="11">
    <source>
        <dbReference type="ARBA" id="ARBA00023204"/>
    </source>
</evidence>
<dbReference type="GO" id="GO:0036297">
    <property type="term" value="P:interstrand cross-link repair"/>
    <property type="evidence" value="ECO:0007669"/>
    <property type="project" value="InterPro"/>
</dbReference>
<keyword evidence="16" id="KW-1185">Reference proteome</keyword>
<accession>A0A3P7Y8F5</accession>
<evidence type="ECO:0000256" key="5">
    <source>
        <dbReference type="ARBA" id="ARBA00012483"/>
    </source>
</evidence>
<keyword evidence="10" id="KW-0833">Ubl conjugation pathway</keyword>
<feature type="region of interest" description="Disordered" evidence="13">
    <location>
        <begin position="50"/>
        <end position="80"/>
    </location>
</feature>
<dbReference type="InterPro" id="IPR056527">
    <property type="entry name" value="WD40_RFWD3"/>
</dbReference>
<feature type="region of interest" description="Disordered" evidence="13">
    <location>
        <begin position="1"/>
        <end position="25"/>
    </location>
</feature>
<evidence type="ECO:0000256" key="9">
    <source>
        <dbReference type="ARBA" id="ARBA00022763"/>
    </source>
</evidence>
<evidence type="ECO:0000313" key="15">
    <source>
        <dbReference type="EMBL" id="VDO84090.1"/>
    </source>
</evidence>
<organism evidence="15 16">
    <name type="scientific">Schistosoma mattheei</name>
    <dbReference type="NCBI Taxonomy" id="31246"/>
    <lineage>
        <taxon>Eukaryota</taxon>
        <taxon>Metazoa</taxon>
        <taxon>Spiralia</taxon>
        <taxon>Lophotrochozoa</taxon>
        <taxon>Platyhelminthes</taxon>
        <taxon>Trematoda</taxon>
        <taxon>Digenea</taxon>
        <taxon>Strigeidida</taxon>
        <taxon>Schistosomatoidea</taxon>
        <taxon>Schistosomatidae</taxon>
        <taxon>Schistosoma</taxon>
    </lineage>
</organism>
<dbReference type="PANTHER" id="PTHR16047">
    <property type="entry name" value="RFWD3 PROTEIN"/>
    <property type="match status" value="1"/>
</dbReference>
<evidence type="ECO:0000256" key="13">
    <source>
        <dbReference type="SAM" id="MobiDB-lite"/>
    </source>
</evidence>
<name>A0A3P7Y8F5_9TREM</name>
<dbReference type="InterPro" id="IPR036322">
    <property type="entry name" value="WD40_repeat_dom_sf"/>
</dbReference>
<reference evidence="15 16" key="1">
    <citation type="submission" date="2018-11" db="EMBL/GenBank/DDBJ databases">
        <authorList>
            <consortium name="Pathogen Informatics"/>
        </authorList>
    </citation>
    <scope>NUCLEOTIDE SEQUENCE [LARGE SCALE GENOMIC DNA]</scope>
    <source>
        <strain>Denwood</strain>
        <strain evidence="16">Zambia</strain>
    </source>
</reference>
<keyword evidence="6" id="KW-0963">Cytoplasm</keyword>
<dbReference type="GO" id="GO:0016605">
    <property type="term" value="C:PML body"/>
    <property type="evidence" value="ECO:0007669"/>
    <property type="project" value="UniProtKB-SubCell"/>
</dbReference>
<dbReference type="GO" id="GO:0016567">
    <property type="term" value="P:protein ubiquitination"/>
    <property type="evidence" value="ECO:0007669"/>
    <property type="project" value="InterPro"/>
</dbReference>
<evidence type="ECO:0000256" key="3">
    <source>
        <dbReference type="ARBA" id="ARBA00004496"/>
    </source>
</evidence>
<dbReference type="InterPro" id="IPR015943">
    <property type="entry name" value="WD40/YVTN_repeat-like_dom_sf"/>
</dbReference>
<dbReference type="PANTHER" id="PTHR16047:SF7">
    <property type="entry name" value="E3 UBIQUITIN-PROTEIN LIGASE RFWD3"/>
    <property type="match status" value="1"/>
</dbReference>
<dbReference type="Pfam" id="PF23419">
    <property type="entry name" value="WD40_RFWD3"/>
    <property type="match status" value="1"/>
</dbReference>
<keyword evidence="12" id="KW-0539">Nucleus</keyword>
<evidence type="ECO:0000313" key="16">
    <source>
        <dbReference type="Proteomes" id="UP000269396"/>
    </source>
</evidence>
<keyword evidence="7" id="KW-0808">Transferase</keyword>
<evidence type="ECO:0000256" key="4">
    <source>
        <dbReference type="ARBA" id="ARBA00004906"/>
    </source>
</evidence>
<dbReference type="Proteomes" id="UP000269396">
    <property type="component" value="Unassembled WGS sequence"/>
</dbReference>
<dbReference type="GO" id="GO:0061630">
    <property type="term" value="F:ubiquitin protein ligase activity"/>
    <property type="evidence" value="ECO:0007669"/>
    <property type="project" value="UniProtKB-EC"/>
</dbReference>
<dbReference type="InterPro" id="IPR037381">
    <property type="entry name" value="RFWD3"/>
</dbReference>
<proteinExistence type="predicted"/>
<dbReference type="Gene3D" id="2.130.10.10">
    <property type="entry name" value="YVTN repeat-like/Quinoprotein amine dehydrogenase"/>
    <property type="match status" value="1"/>
</dbReference>
<feature type="compositionally biased region" description="Polar residues" evidence="13">
    <location>
        <begin position="59"/>
        <end position="79"/>
    </location>
</feature>
<feature type="domain" description="E3 ubiquitin-protein ligase RFWD3-like WD40" evidence="14">
    <location>
        <begin position="86"/>
        <end position="196"/>
    </location>
</feature>
<dbReference type="SUPFAM" id="SSF50978">
    <property type="entry name" value="WD40 repeat-like"/>
    <property type="match status" value="1"/>
</dbReference>
<sequence>MDTTDRDRALAELEREKRGRQKAEQEAAEFKARCDLLHAEVLQLRDELQTTTGHHKVQSSRLQNTSEVPNHKASSSDGSTDFDGQYTLVNTLLISVGGNCRVMASCDYLNTVCVSQSSTNPIFRGFGIRKVNSSEQRLIKYVHLHTQPIRDLAFHPEAHDGIIASASLDKTLRLTSLLNDSVSLISWCCYFCITSCA</sequence>
<evidence type="ECO:0000256" key="6">
    <source>
        <dbReference type="ARBA" id="ARBA00022490"/>
    </source>
</evidence>
<comment type="pathway">
    <text evidence="4">Protein modification; protein ubiquitination.</text>
</comment>
<evidence type="ECO:0000259" key="14">
    <source>
        <dbReference type="Pfam" id="PF23419"/>
    </source>
</evidence>
<dbReference type="EC" id="2.3.2.27" evidence="5"/>
<dbReference type="EMBL" id="UZAL01002651">
    <property type="protein sequence ID" value="VDO84090.1"/>
    <property type="molecule type" value="Genomic_DNA"/>
</dbReference>
<evidence type="ECO:0000256" key="7">
    <source>
        <dbReference type="ARBA" id="ARBA00022679"/>
    </source>
</evidence>
<dbReference type="AlphaFoldDB" id="A0A3P7Y8F5"/>
<evidence type="ECO:0000256" key="10">
    <source>
        <dbReference type="ARBA" id="ARBA00022786"/>
    </source>
</evidence>
<keyword evidence="8" id="KW-0677">Repeat</keyword>
<dbReference type="InterPro" id="IPR001680">
    <property type="entry name" value="WD40_rpt"/>
</dbReference>
<dbReference type="GO" id="GO:0005737">
    <property type="term" value="C:cytoplasm"/>
    <property type="evidence" value="ECO:0007669"/>
    <property type="project" value="UniProtKB-SubCell"/>
</dbReference>
<comment type="catalytic activity">
    <reaction evidence="1">
        <text>S-ubiquitinyl-[E2 ubiquitin-conjugating enzyme]-L-cysteine + [acceptor protein]-L-lysine = [E2 ubiquitin-conjugating enzyme]-L-cysteine + N(6)-ubiquitinyl-[acceptor protein]-L-lysine.</text>
        <dbReference type="EC" id="2.3.2.27"/>
    </reaction>
</comment>
<gene>
    <name evidence="15" type="ORF">SMTD_LOCUS2081</name>
</gene>
<protein>
    <recommendedName>
        <fullName evidence="5">RING-type E3 ubiquitin transferase</fullName>
        <ecNumber evidence="5">2.3.2.27</ecNumber>
    </recommendedName>
</protein>
<evidence type="ECO:0000256" key="12">
    <source>
        <dbReference type="ARBA" id="ARBA00023242"/>
    </source>
</evidence>